<dbReference type="InterPro" id="IPR005993">
    <property type="entry name" value="GMPR"/>
</dbReference>
<feature type="coiled-coil region" evidence="12">
    <location>
        <begin position="526"/>
        <end position="553"/>
    </location>
</feature>
<protein>
    <recommendedName>
        <fullName evidence="3 11">GMP reductase</fullName>
        <ecNumber evidence="2 11">1.7.1.7</ecNumber>
    </recommendedName>
</protein>
<comment type="caution">
    <text evidence="15">The sequence shown here is derived from an EMBL/GenBank/DDBJ whole genome shotgun (WGS) entry which is preliminary data.</text>
</comment>
<dbReference type="GO" id="GO:0006144">
    <property type="term" value="P:purine nucleobase metabolic process"/>
    <property type="evidence" value="ECO:0007669"/>
    <property type="project" value="UniProtKB-KW"/>
</dbReference>
<feature type="region of interest" description="Disordered" evidence="13">
    <location>
        <begin position="345"/>
        <end position="375"/>
    </location>
</feature>
<keyword evidence="8" id="KW-0560">Oxidoreductase</keyword>
<feature type="non-terminal residue" evidence="15">
    <location>
        <position position="1"/>
    </location>
</feature>
<dbReference type="HAMAP" id="MF_00596">
    <property type="entry name" value="GMP_reduct_type1"/>
    <property type="match status" value="1"/>
</dbReference>
<feature type="compositionally biased region" description="Polar residues" evidence="13">
    <location>
        <begin position="362"/>
        <end position="374"/>
    </location>
</feature>
<evidence type="ECO:0000313" key="15">
    <source>
        <dbReference type="EMBL" id="CAJ0561361.1"/>
    </source>
</evidence>
<dbReference type="InterPro" id="IPR015875">
    <property type="entry name" value="IMP_DH/GMP_Rdtase_CS"/>
</dbReference>
<dbReference type="GO" id="GO:0003920">
    <property type="term" value="F:GMP reductase activity"/>
    <property type="evidence" value="ECO:0007669"/>
    <property type="project" value="UniProtKB-EC"/>
</dbReference>
<evidence type="ECO:0000256" key="7">
    <source>
        <dbReference type="ARBA" id="ARBA00022958"/>
    </source>
</evidence>
<evidence type="ECO:0000256" key="6">
    <source>
        <dbReference type="ARBA" id="ARBA00022857"/>
    </source>
</evidence>
<dbReference type="PANTHER" id="PTHR43170">
    <property type="entry name" value="GMP REDUCTASE"/>
    <property type="match status" value="1"/>
</dbReference>
<name>A0AA36FUN7_9BILA</name>
<dbReference type="CDD" id="cd00381">
    <property type="entry name" value="IMPDH"/>
    <property type="match status" value="1"/>
</dbReference>
<evidence type="ECO:0000313" key="16">
    <source>
        <dbReference type="Proteomes" id="UP001177023"/>
    </source>
</evidence>
<evidence type="ECO:0000256" key="8">
    <source>
        <dbReference type="ARBA" id="ARBA00023002"/>
    </source>
</evidence>
<sequence>MPTISEVKLDFKDVMLRPKRSTLSSRSEVDLNIEYTFKNSKKTYSGIPVISSNMDTTGTFEMADALSKVQLFTTIHKHYTVEQWKEYAAKCDKATFGHIAVSTGISDNDFNKLRTIVNEIPELGFICVDVANGYAQIFVDFIRKVREEFPRHTMMAGNVVTGEMCEELILTGADVVKVGIGPGSVCTTRKKAGVGYPQLSAVLECADAAHGLNGHVISDGGCTNPGDVSKAFGAGADFVMLGGMFAGHDQSGGELIEKDGRYYKMFYGMSSDTAMKKYHGAVAEYRASEGKTVQMPYRGDVMNTVQDILGGIRSACTYTGSKKLKELSKRTTFIRCSATTNEALLDAMTPPPTPSAGSGSGEKTSNTNTGTMSSAVVPRVGSQEVLINGQPKIGFFKRMKYKLKQGGTIFHTVKPADLPNEPRRQSQALEGYREALQLSTDAFLQVLQRDPQFCPAAQSEHKLETPHQEHGHERAHHGLTQIRPAWTGCESIVETLCAVSLDCATHSRAFQRQGREKLAPLRTFFLKELPDELGRLMTEVKNANDELNMMITESKTRPEMLPAVDTAKKKLDETMVRWDEWVRSLAEKKKIHRMAIVELLREAEIYHKAMAESCASAKGLKPTKSRDGGTTTTEATFDERQMMNRPSTAGKITGAFGKLKKFF</sequence>
<dbReference type="SMART" id="SM01240">
    <property type="entry name" value="IMPDH"/>
    <property type="match status" value="1"/>
</dbReference>
<dbReference type="NCBIfam" id="NF003470">
    <property type="entry name" value="PRK05096.1"/>
    <property type="match status" value="1"/>
</dbReference>
<evidence type="ECO:0000256" key="11">
    <source>
        <dbReference type="RuleBase" id="RU003929"/>
    </source>
</evidence>
<dbReference type="AlphaFoldDB" id="A0AA36FUN7"/>
<dbReference type="Proteomes" id="UP001177023">
    <property type="component" value="Unassembled WGS sequence"/>
</dbReference>
<dbReference type="InterPro" id="IPR001093">
    <property type="entry name" value="IMP_DH_GMPRt"/>
</dbReference>
<accession>A0AA36FUN7</accession>
<feature type="domain" description="IMP dehydrogenase/GMP reductase" evidence="14">
    <location>
        <begin position="9"/>
        <end position="340"/>
    </location>
</feature>
<dbReference type="EC" id="1.7.1.7" evidence="2 11"/>
<organism evidence="15 16">
    <name type="scientific">Mesorhabditis spiculigera</name>
    <dbReference type="NCBI Taxonomy" id="96644"/>
    <lineage>
        <taxon>Eukaryota</taxon>
        <taxon>Metazoa</taxon>
        <taxon>Ecdysozoa</taxon>
        <taxon>Nematoda</taxon>
        <taxon>Chromadorea</taxon>
        <taxon>Rhabditida</taxon>
        <taxon>Rhabditina</taxon>
        <taxon>Rhabditomorpha</taxon>
        <taxon>Rhabditoidea</taxon>
        <taxon>Rhabditidae</taxon>
        <taxon>Mesorhabditinae</taxon>
        <taxon>Mesorhabditis</taxon>
    </lineage>
</organism>
<comment type="similarity">
    <text evidence="1">Belongs to the IMPDH/GMPR family.</text>
</comment>
<keyword evidence="7 11" id="KW-0630">Potassium</keyword>
<dbReference type="InterPro" id="IPR013785">
    <property type="entry name" value="Aldolase_TIM"/>
</dbReference>
<evidence type="ECO:0000256" key="5">
    <source>
        <dbReference type="ARBA" id="ARBA00022723"/>
    </source>
</evidence>
<keyword evidence="12" id="KW-0175">Coiled coil</keyword>
<evidence type="ECO:0000256" key="9">
    <source>
        <dbReference type="ARBA" id="ARBA00037691"/>
    </source>
</evidence>
<proteinExistence type="inferred from homology"/>
<dbReference type="NCBIfam" id="TIGR01305">
    <property type="entry name" value="GMP_reduct_1"/>
    <property type="match status" value="1"/>
</dbReference>
<evidence type="ECO:0000256" key="12">
    <source>
        <dbReference type="SAM" id="Coils"/>
    </source>
</evidence>
<comment type="catalytic activity">
    <reaction evidence="10 11">
        <text>IMP + NH4(+) + NADP(+) = GMP + NADPH + 2 H(+)</text>
        <dbReference type="Rhea" id="RHEA:17185"/>
        <dbReference type="ChEBI" id="CHEBI:15378"/>
        <dbReference type="ChEBI" id="CHEBI:28938"/>
        <dbReference type="ChEBI" id="CHEBI:57783"/>
        <dbReference type="ChEBI" id="CHEBI:58053"/>
        <dbReference type="ChEBI" id="CHEBI:58115"/>
        <dbReference type="ChEBI" id="CHEBI:58349"/>
        <dbReference type="EC" id="1.7.1.7"/>
    </reaction>
</comment>
<gene>
    <name evidence="15" type="ORF">MSPICULIGERA_LOCUS1807</name>
</gene>
<evidence type="ECO:0000256" key="3">
    <source>
        <dbReference type="ARBA" id="ARBA00015800"/>
    </source>
</evidence>
<comment type="function">
    <text evidence="9 11">Catalyzes the irreversible NADPH-dependent deamination of GMP to IMP. It functions in the conversion of nucleobase, nucleoside and nucleotide derivatives of G to A nucleotides, and in maintaining the intracellular balance of A and G nucleotides.</text>
</comment>
<dbReference type="SUPFAM" id="SSF51412">
    <property type="entry name" value="Inosine monophosphate dehydrogenase (IMPDH)"/>
    <property type="match status" value="1"/>
</dbReference>
<evidence type="ECO:0000256" key="2">
    <source>
        <dbReference type="ARBA" id="ARBA00012678"/>
    </source>
</evidence>
<evidence type="ECO:0000259" key="14">
    <source>
        <dbReference type="Pfam" id="PF00478"/>
    </source>
</evidence>
<dbReference type="GO" id="GO:0009117">
    <property type="term" value="P:nucleotide metabolic process"/>
    <property type="evidence" value="ECO:0007669"/>
    <property type="project" value="InterPro"/>
</dbReference>
<evidence type="ECO:0000256" key="1">
    <source>
        <dbReference type="ARBA" id="ARBA00005502"/>
    </source>
</evidence>
<evidence type="ECO:0000256" key="13">
    <source>
        <dbReference type="SAM" id="MobiDB-lite"/>
    </source>
</evidence>
<keyword evidence="4" id="KW-0659">Purine metabolism</keyword>
<dbReference type="InterPro" id="IPR050139">
    <property type="entry name" value="GMP_reductase"/>
</dbReference>
<keyword evidence="16" id="KW-1185">Reference proteome</keyword>
<dbReference type="Pfam" id="PF00478">
    <property type="entry name" value="IMPDH"/>
    <property type="match status" value="1"/>
</dbReference>
<dbReference type="FunFam" id="3.20.20.70:FF:000012">
    <property type="entry name" value="GMP reductase"/>
    <property type="match status" value="1"/>
</dbReference>
<dbReference type="PANTHER" id="PTHR43170:SF5">
    <property type="entry name" value="GMP REDUCTASE"/>
    <property type="match status" value="1"/>
</dbReference>
<dbReference type="EMBL" id="CATQJA010000549">
    <property type="protein sequence ID" value="CAJ0561361.1"/>
    <property type="molecule type" value="Genomic_DNA"/>
</dbReference>
<evidence type="ECO:0000256" key="10">
    <source>
        <dbReference type="ARBA" id="ARBA00048616"/>
    </source>
</evidence>
<dbReference type="Gene3D" id="3.20.20.70">
    <property type="entry name" value="Aldolase class I"/>
    <property type="match status" value="1"/>
</dbReference>
<keyword evidence="6 11" id="KW-0521">NADP</keyword>
<keyword evidence="5 11" id="KW-0479">Metal-binding</keyword>
<dbReference type="GO" id="GO:1902560">
    <property type="term" value="C:GMP reductase complex"/>
    <property type="evidence" value="ECO:0007669"/>
    <property type="project" value="InterPro"/>
</dbReference>
<reference evidence="15" key="1">
    <citation type="submission" date="2023-06" db="EMBL/GenBank/DDBJ databases">
        <authorList>
            <person name="Delattre M."/>
        </authorList>
    </citation>
    <scope>NUCLEOTIDE SEQUENCE</scope>
    <source>
        <strain evidence="15">AF72</strain>
    </source>
</reference>
<evidence type="ECO:0000256" key="4">
    <source>
        <dbReference type="ARBA" id="ARBA00022631"/>
    </source>
</evidence>
<dbReference type="PROSITE" id="PS00487">
    <property type="entry name" value="IMP_DH_GMP_RED"/>
    <property type="match status" value="1"/>
</dbReference>
<dbReference type="GO" id="GO:0046872">
    <property type="term" value="F:metal ion binding"/>
    <property type="evidence" value="ECO:0007669"/>
    <property type="project" value="UniProtKB-KW"/>
</dbReference>